<evidence type="ECO:0000256" key="6">
    <source>
        <dbReference type="ARBA" id="ARBA00022989"/>
    </source>
</evidence>
<dbReference type="GO" id="GO:0005549">
    <property type="term" value="F:odorant binding"/>
    <property type="evidence" value="ECO:0007669"/>
    <property type="project" value="InterPro"/>
</dbReference>
<keyword evidence="6 10" id="KW-1133">Transmembrane helix</keyword>
<evidence type="ECO:0000256" key="1">
    <source>
        <dbReference type="ARBA" id="ARBA00004651"/>
    </source>
</evidence>
<dbReference type="PANTHER" id="PTHR21137">
    <property type="entry name" value="ODORANT RECEPTOR"/>
    <property type="match status" value="1"/>
</dbReference>
<evidence type="ECO:0000313" key="11">
    <source>
        <dbReference type="EMBL" id="CRK97118.1"/>
    </source>
</evidence>
<sequence>MNFDLVKKLMGFFGIHPEKTKDSRQIIRRRFFLVILFFFNIFPMSYGTVWNILSHQNINAYAEHIMVNAYNISGYMKYCMLIWNLEDYSKIFKTMTDLVPTRSMTKSDKNRKSLYRVIRSYVLFLCTSTAIPFLMLTLTDEVFKDVLKYPFDFNFTPFKEVVHTMGFLTGMTFGALNFTTHICFYSCCIQVITLYDYLTEQVLEVNTKPENEKEIIRNSVEFHMKTKEIIRDISSNFHGFLLSDVLSYIIMLGTILFNLSYSLIFIRLATYSLSSFYGSWIFCNGGNILILQSQEMAVKLYTEIHWPTINSPSLKRSLIIMIMNFQKPVQMILFKMRIVDLELFIFIVQTAYTLFNVMIKLNY</sequence>
<dbReference type="Proteomes" id="UP000183832">
    <property type="component" value="Unassembled WGS sequence"/>
</dbReference>
<keyword evidence="9 10" id="KW-0807">Transducer</keyword>
<evidence type="ECO:0000256" key="4">
    <source>
        <dbReference type="ARBA" id="ARBA00022692"/>
    </source>
</evidence>
<keyword evidence="5 10" id="KW-0552">Olfaction</keyword>
<name>A0A1J1IDP9_9DIPT</name>
<dbReference type="PANTHER" id="PTHR21137:SF35">
    <property type="entry name" value="ODORANT RECEPTOR 19A-RELATED"/>
    <property type="match status" value="1"/>
</dbReference>
<evidence type="ECO:0000256" key="9">
    <source>
        <dbReference type="ARBA" id="ARBA00023224"/>
    </source>
</evidence>
<dbReference type="Pfam" id="PF02949">
    <property type="entry name" value="7tm_6"/>
    <property type="match status" value="1"/>
</dbReference>
<organism evidence="11 12">
    <name type="scientific">Clunio marinus</name>
    <dbReference type="NCBI Taxonomy" id="568069"/>
    <lineage>
        <taxon>Eukaryota</taxon>
        <taxon>Metazoa</taxon>
        <taxon>Ecdysozoa</taxon>
        <taxon>Arthropoda</taxon>
        <taxon>Hexapoda</taxon>
        <taxon>Insecta</taxon>
        <taxon>Pterygota</taxon>
        <taxon>Neoptera</taxon>
        <taxon>Endopterygota</taxon>
        <taxon>Diptera</taxon>
        <taxon>Nematocera</taxon>
        <taxon>Chironomoidea</taxon>
        <taxon>Chironomidae</taxon>
        <taxon>Clunio</taxon>
    </lineage>
</organism>
<dbReference type="InterPro" id="IPR004117">
    <property type="entry name" value="7tm6_olfct_rcpt"/>
</dbReference>
<feature type="transmembrane region" description="Helical" evidence="10">
    <location>
        <begin position="121"/>
        <end position="139"/>
    </location>
</feature>
<feature type="transmembrane region" description="Helical" evidence="10">
    <location>
        <begin position="341"/>
        <end position="359"/>
    </location>
</feature>
<comment type="similarity">
    <text evidence="10">Belongs to the insect chemoreceptor superfamily. Heteromeric odorant receptor channel (TC 1.A.69) family.</text>
</comment>
<comment type="subcellular location">
    <subcellularLocation>
        <location evidence="1 10">Cell membrane</location>
        <topology evidence="1 10">Multi-pass membrane protein</topology>
    </subcellularLocation>
</comment>
<keyword evidence="2" id="KW-1003">Cell membrane</keyword>
<comment type="caution">
    <text evidence="10">Lacks conserved residue(s) required for the propagation of feature annotation.</text>
</comment>
<gene>
    <name evidence="11" type="ORF">CLUMA_CG010515</name>
</gene>
<reference evidence="11 12" key="1">
    <citation type="submission" date="2015-04" db="EMBL/GenBank/DDBJ databases">
        <authorList>
            <person name="Syromyatnikov M.Y."/>
            <person name="Popov V.N."/>
        </authorList>
    </citation>
    <scope>NUCLEOTIDE SEQUENCE [LARGE SCALE GENOMIC DNA]</scope>
</reference>
<dbReference type="EMBL" id="CVRI01000047">
    <property type="protein sequence ID" value="CRK97118.1"/>
    <property type="molecule type" value="Genomic_DNA"/>
</dbReference>
<dbReference type="AlphaFoldDB" id="A0A1J1IDP9"/>
<dbReference type="OrthoDB" id="6597368at2759"/>
<keyword evidence="8 10" id="KW-0675">Receptor</keyword>
<keyword evidence="7 10" id="KW-0472">Membrane</keyword>
<keyword evidence="12" id="KW-1185">Reference proteome</keyword>
<feature type="transmembrane region" description="Helical" evidence="10">
    <location>
        <begin position="31"/>
        <end position="53"/>
    </location>
</feature>
<dbReference type="GO" id="GO:0005886">
    <property type="term" value="C:plasma membrane"/>
    <property type="evidence" value="ECO:0007669"/>
    <property type="project" value="UniProtKB-SubCell"/>
</dbReference>
<keyword evidence="4 10" id="KW-0812">Transmembrane</keyword>
<evidence type="ECO:0000256" key="5">
    <source>
        <dbReference type="ARBA" id="ARBA00022725"/>
    </source>
</evidence>
<proteinExistence type="inferred from homology"/>
<feature type="transmembrane region" description="Helical" evidence="10">
    <location>
        <begin position="245"/>
        <end position="266"/>
    </location>
</feature>
<protein>
    <recommendedName>
        <fullName evidence="10">Odorant receptor</fullName>
    </recommendedName>
</protein>
<evidence type="ECO:0000313" key="12">
    <source>
        <dbReference type="Proteomes" id="UP000183832"/>
    </source>
</evidence>
<evidence type="ECO:0000256" key="2">
    <source>
        <dbReference type="ARBA" id="ARBA00022475"/>
    </source>
</evidence>
<evidence type="ECO:0000256" key="8">
    <source>
        <dbReference type="ARBA" id="ARBA00023170"/>
    </source>
</evidence>
<evidence type="ECO:0000256" key="10">
    <source>
        <dbReference type="RuleBase" id="RU351113"/>
    </source>
</evidence>
<keyword evidence="3 10" id="KW-0716">Sensory transduction</keyword>
<evidence type="ECO:0000256" key="7">
    <source>
        <dbReference type="ARBA" id="ARBA00023136"/>
    </source>
</evidence>
<evidence type="ECO:0000256" key="3">
    <source>
        <dbReference type="ARBA" id="ARBA00022606"/>
    </source>
</evidence>
<dbReference type="GO" id="GO:0004984">
    <property type="term" value="F:olfactory receptor activity"/>
    <property type="evidence" value="ECO:0007669"/>
    <property type="project" value="InterPro"/>
</dbReference>
<feature type="transmembrane region" description="Helical" evidence="10">
    <location>
        <begin position="65"/>
        <end position="85"/>
    </location>
</feature>
<dbReference type="GO" id="GO:0007165">
    <property type="term" value="P:signal transduction"/>
    <property type="evidence" value="ECO:0007669"/>
    <property type="project" value="UniProtKB-KW"/>
</dbReference>
<accession>A0A1J1IDP9</accession>